<keyword evidence="8 9" id="KW-0472">Membrane</keyword>
<keyword evidence="4 9" id="KW-0812">Transmembrane</keyword>
<dbReference type="NCBIfam" id="TIGR01411">
    <property type="entry name" value="tatAE"/>
    <property type="match status" value="1"/>
</dbReference>
<comment type="caution">
    <text evidence="11">The sequence shown here is derived from an EMBL/GenBank/DDBJ whole genome shotgun (WGS) entry which is preliminary data.</text>
</comment>
<dbReference type="InterPro" id="IPR003369">
    <property type="entry name" value="TatA/B/E"/>
</dbReference>
<keyword evidence="6 9" id="KW-1133">Transmembrane helix</keyword>
<gene>
    <name evidence="9 11" type="primary">tatA</name>
    <name evidence="11" type="ORF">SIID45300_00919</name>
</gene>
<dbReference type="NCBIfam" id="NF002402">
    <property type="entry name" value="PRK01470.1"/>
    <property type="match status" value="1"/>
</dbReference>
<evidence type="ECO:0000256" key="10">
    <source>
        <dbReference type="SAM" id="MobiDB-lite"/>
    </source>
</evidence>
<evidence type="ECO:0000313" key="11">
    <source>
        <dbReference type="EMBL" id="GAB0056611.1"/>
    </source>
</evidence>
<protein>
    <recommendedName>
        <fullName evidence="9">Sec-independent protein translocase protein TatA</fullName>
    </recommendedName>
</protein>
<comment type="subcellular location">
    <subcellularLocation>
        <location evidence="1 9">Cell membrane</location>
        <topology evidence="1 9">Single-pass membrane protein</topology>
    </subcellularLocation>
</comment>
<keyword evidence="7 9" id="KW-0811">Translocation</keyword>
<keyword evidence="5 9" id="KW-0653">Protein transport</keyword>
<comment type="similarity">
    <text evidence="9">Belongs to the TatA/E family.</text>
</comment>
<evidence type="ECO:0000256" key="8">
    <source>
        <dbReference type="ARBA" id="ARBA00023136"/>
    </source>
</evidence>
<evidence type="ECO:0000313" key="12">
    <source>
        <dbReference type="Proteomes" id="UP001628193"/>
    </source>
</evidence>
<dbReference type="InterPro" id="IPR006312">
    <property type="entry name" value="TatA/E"/>
</dbReference>
<dbReference type="EMBL" id="BAAFGK010000004">
    <property type="protein sequence ID" value="GAB0056611.1"/>
    <property type="molecule type" value="Genomic_DNA"/>
</dbReference>
<sequence length="76" mass="7905">MGLGTSHLLIILVIVLVVFGAGKLPSVMRDIGQGVKSFKDAMSGDKDPPDSDPKPEEKIAAASQTIEGQVKKDASA</sequence>
<evidence type="ECO:0000256" key="3">
    <source>
        <dbReference type="ARBA" id="ARBA00022475"/>
    </source>
</evidence>
<feature type="transmembrane region" description="Helical" evidence="9">
    <location>
        <begin position="6"/>
        <end position="24"/>
    </location>
</feature>
<evidence type="ECO:0000256" key="1">
    <source>
        <dbReference type="ARBA" id="ARBA00004162"/>
    </source>
</evidence>
<organism evidence="11 12">
    <name type="scientific">Candidatus Magnetaquiglobus chichijimensis</name>
    <dbReference type="NCBI Taxonomy" id="3141448"/>
    <lineage>
        <taxon>Bacteria</taxon>
        <taxon>Pseudomonadati</taxon>
        <taxon>Pseudomonadota</taxon>
        <taxon>Magnetococcia</taxon>
        <taxon>Magnetococcales</taxon>
        <taxon>Candidatus Magnetaquicoccaceae</taxon>
        <taxon>Candidatus Magnetaquiglobus</taxon>
    </lineage>
</organism>
<reference evidence="11 12" key="1">
    <citation type="submission" date="2024-09" db="EMBL/GenBank/DDBJ databases">
        <title>Draft genome sequence of Candidatus Magnetaquicoccaceae bacterium FCR-1.</title>
        <authorList>
            <person name="Shimoshige H."/>
            <person name="Shimamura S."/>
            <person name="Taoka A."/>
            <person name="Kobayashi H."/>
            <person name="Maekawa T."/>
        </authorList>
    </citation>
    <scope>NUCLEOTIDE SEQUENCE [LARGE SCALE GENOMIC DNA]</scope>
    <source>
        <strain evidence="11 12">FCR-1</strain>
    </source>
</reference>
<keyword evidence="12" id="KW-1185">Reference proteome</keyword>
<dbReference type="HAMAP" id="MF_00236">
    <property type="entry name" value="TatA_E"/>
    <property type="match status" value="1"/>
</dbReference>
<dbReference type="Proteomes" id="UP001628193">
    <property type="component" value="Unassembled WGS sequence"/>
</dbReference>
<comment type="function">
    <text evidence="9">Part of the twin-arginine translocation (Tat) system that transports large folded proteins containing a characteristic twin-arginine motif in their signal peptide across membranes. TatA could form the protein-conducting channel of the Tat system.</text>
</comment>
<dbReference type="Gene3D" id="1.20.5.3310">
    <property type="match status" value="1"/>
</dbReference>
<dbReference type="PANTHER" id="PTHR42982">
    <property type="entry name" value="SEC-INDEPENDENT PROTEIN TRANSLOCASE PROTEIN TATA"/>
    <property type="match status" value="1"/>
</dbReference>
<evidence type="ECO:0000256" key="4">
    <source>
        <dbReference type="ARBA" id="ARBA00022692"/>
    </source>
</evidence>
<feature type="region of interest" description="Disordered" evidence="10">
    <location>
        <begin position="37"/>
        <end position="76"/>
    </location>
</feature>
<keyword evidence="2 9" id="KW-0813">Transport</keyword>
<dbReference type="RefSeq" id="WP_420904335.1">
    <property type="nucleotide sequence ID" value="NZ_BAAFGK010000004.1"/>
</dbReference>
<dbReference type="Pfam" id="PF02416">
    <property type="entry name" value="TatA_B_E"/>
    <property type="match status" value="1"/>
</dbReference>
<dbReference type="PANTHER" id="PTHR42982:SF1">
    <property type="entry name" value="SEC-INDEPENDENT PROTEIN TRANSLOCASE PROTEIN TATA"/>
    <property type="match status" value="1"/>
</dbReference>
<feature type="compositionally biased region" description="Basic and acidic residues" evidence="10">
    <location>
        <begin position="37"/>
        <end position="59"/>
    </location>
</feature>
<evidence type="ECO:0000256" key="7">
    <source>
        <dbReference type="ARBA" id="ARBA00023010"/>
    </source>
</evidence>
<evidence type="ECO:0000256" key="5">
    <source>
        <dbReference type="ARBA" id="ARBA00022927"/>
    </source>
</evidence>
<keyword evidence="3 9" id="KW-1003">Cell membrane</keyword>
<proteinExistence type="inferred from homology"/>
<evidence type="ECO:0000256" key="2">
    <source>
        <dbReference type="ARBA" id="ARBA00022448"/>
    </source>
</evidence>
<evidence type="ECO:0000256" key="9">
    <source>
        <dbReference type="HAMAP-Rule" id="MF_00236"/>
    </source>
</evidence>
<evidence type="ECO:0000256" key="6">
    <source>
        <dbReference type="ARBA" id="ARBA00022989"/>
    </source>
</evidence>
<comment type="subunit">
    <text evidence="9">The Tat system comprises two distinct complexes: a TatABC complex, containing multiple copies of TatA, TatB and TatC subunits, and a separate TatA complex, containing only TatA subunits. Substrates initially bind to the TatABC complex, which probably triggers association of the separate TatA complex to form the active translocon.</text>
</comment>
<accession>A0ABQ0C6U9</accession>
<name>A0ABQ0C6U9_9PROT</name>